<dbReference type="EMBL" id="CAADRP010000335">
    <property type="protein sequence ID" value="VFU26719.1"/>
    <property type="molecule type" value="Genomic_DNA"/>
</dbReference>
<feature type="compositionally biased region" description="Polar residues" evidence="1">
    <location>
        <begin position="16"/>
        <end position="25"/>
    </location>
</feature>
<organism evidence="2">
    <name type="scientific">Salix viminalis</name>
    <name type="common">Common osier</name>
    <name type="synonym">Basket willow</name>
    <dbReference type="NCBI Taxonomy" id="40686"/>
    <lineage>
        <taxon>Eukaryota</taxon>
        <taxon>Viridiplantae</taxon>
        <taxon>Streptophyta</taxon>
        <taxon>Embryophyta</taxon>
        <taxon>Tracheophyta</taxon>
        <taxon>Spermatophyta</taxon>
        <taxon>Magnoliopsida</taxon>
        <taxon>eudicotyledons</taxon>
        <taxon>Gunneridae</taxon>
        <taxon>Pentapetalae</taxon>
        <taxon>rosids</taxon>
        <taxon>fabids</taxon>
        <taxon>Malpighiales</taxon>
        <taxon>Salicaceae</taxon>
        <taxon>Saliceae</taxon>
        <taxon>Salix</taxon>
    </lineage>
</organism>
<dbReference type="AlphaFoldDB" id="A0A6N2KED0"/>
<sequence length="96" mass="11054">MTLHYPLSLQSSGLSAYLTDGTQPQGGPENNPPEDSVICHLFRSIIRRHVTWEMKTLMRKSEAAPLILRFHRWSHPQKPLVLNPIHTEASELLWMI</sequence>
<accession>A0A6N2KED0</accession>
<protein>
    <submittedName>
        <fullName evidence="2">Uncharacterized protein</fullName>
    </submittedName>
</protein>
<reference evidence="2" key="1">
    <citation type="submission" date="2019-03" db="EMBL/GenBank/DDBJ databases">
        <authorList>
            <person name="Mank J."/>
            <person name="Almeida P."/>
        </authorList>
    </citation>
    <scope>NUCLEOTIDE SEQUENCE</scope>
    <source>
        <strain evidence="2">78183</strain>
    </source>
</reference>
<name>A0A6N2KED0_SALVM</name>
<evidence type="ECO:0000256" key="1">
    <source>
        <dbReference type="SAM" id="MobiDB-lite"/>
    </source>
</evidence>
<evidence type="ECO:0000313" key="2">
    <source>
        <dbReference type="EMBL" id="VFU26719.1"/>
    </source>
</evidence>
<gene>
    <name evidence="2" type="ORF">SVIM_LOCUS74246</name>
</gene>
<proteinExistence type="predicted"/>
<feature type="region of interest" description="Disordered" evidence="1">
    <location>
        <begin position="16"/>
        <end position="35"/>
    </location>
</feature>